<evidence type="ECO:0000256" key="1">
    <source>
        <dbReference type="SAM" id="Phobius"/>
    </source>
</evidence>
<evidence type="ECO:0008006" key="4">
    <source>
        <dbReference type="Google" id="ProtNLM"/>
    </source>
</evidence>
<keyword evidence="1" id="KW-0812">Transmembrane</keyword>
<protein>
    <recommendedName>
        <fullName evidence="4">Isoleucyl-tRNA synthetase</fullName>
    </recommendedName>
</protein>
<keyword evidence="1" id="KW-0472">Membrane</keyword>
<organism evidence="2 3">
    <name type="scientific">Flagellimonas okinawensis</name>
    <dbReference type="NCBI Taxonomy" id="3031324"/>
    <lineage>
        <taxon>Bacteria</taxon>
        <taxon>Pseudomonadati</taxon>
        <taxon>Bacteroidota</taxon>
        <taxon>Flavobacteriia</taxon>
        <taxon>Flavobacteriales</taxon>
        <taxon>Flavobacteriaceae</taxon>
        <taxon>Flagellimonas</taxon>
    </lineage>
</organism>
<evidence type="ECO:0000313" key="2">
    <source>
        <dbReference type="EMBL" id="MDF0707928.1"/>
    </source>
</evidence>
<keyword evidence="1" id="KW-1133">Transmembrane helix</keyword>
<sequence>MKFKLKHLVFLIMLSALGSIFYGLSLKEDDPIAPKFIGGGTIGLFLVAMPLFLWKESKVKNMKDYMLTKENIKKMQEKERKNTENQ</sequence>
<evidence type="ECO:0000313" key="3">
    <source>
        <dbReference type="Proteomes" id="UP001217083"/>
    </source>
</evidence>
<comment type="caution">
    <text evidence="2">The sequence shown here is derived from an EMBL/GenBank/DDBJ whole genome shotgun (WGS) entry which is preliminary data.</text>
</comment>
<accession>A0ABT5XPV3</accession>
<proteinExistence type="predicted"/>
<feature type="transmembrane region" description="Helical" evidence="1">
    <location>
        <begin position="36"/>
        <end position="54"/>
    </location>
</feature>
<dbReference type="Proteomes" id="UP001217083">
    <property type="component" value="Unassembled WGS sequence"/>
</dbReference>
<gene>
    <name evidence="2" type="ORF">PY091_11930</name>
</gene>
<reference evidence="2 3" key="1">
    <citation type="submission" date="2023-03" db="EMBL/GenBank/DDBJ databases">
        <title>Muricauda XX sp. nov. and Muricauda XXX sp. nov., two novel species isolated from Okinawa Trough.</title>
        <authorList>
            <person name="Cao W."/>
            <person name="Deng X."/>
        </authorList>
    </citation>
    <scope>NUCLEOTIDE SEQUENCE [LARGE SCALE GENOMIC DNA]</scope>
    <source>
        <strain evidence="2 3">81s02</strain>
    </source>
</reference>
<dbReference type="RefSeq" id="WP_275649883.1">
    <property type="nucleotide sequence ID" value="NZ_JARFVA010000003.1"/>
</dbReference>
<feature type="transmembrane region" description="Helical" evidence="1">
    <location>
        <begin position="7"/>
        <end position="24"/>
    </location>
</feature>
<name>A0ABT5XPV3_9FLAO</name>
<dbReference type="EMBL" id="JARFVA010000003">
    <property type="protein sequence ID" value="MDF0707928.1"/>
    <property type="molecule type" value="Genomic_DNA"/>
</dbReference>
<keyword evidence="3" id="KW-1185">Reference proteome</keyword>